<evidence type="ECO:0000256" key="7">
    <source>
        <dbReference type="ARBA" id="ARBA00023136"/>
    </source>
</evidence>
<keyword evidence="4 8" id="KW-0812">Transmembrane</keyword>
<dbReference type="InterPro" id="IPR023271">
    <property type="entry name" value="Aquaporin-like"/>
</dbReference>
<evidence type="ECO:0000256" key="6">
    <source>
        <dbReference type="ARBA" id="ARBA00022989"/>
    </source>
</evidence>
<feature type="transmembrane region" description="Helical" evidence="9">
    <location>
        <begin position="175"/>
        <end position="193"/>
    </location>
</feature>
<dbReference type="SUPFAM" id="SSF81338">
    <property type="entry name" value="Aquaporin-like"/>
    <property type="match status" value="1"/>
</dbReference>
<evidence type="ECO:0000256" key="3">
    <source>
        <dbReference type="ARBA" id="ARBA00022448"/>
    </source>
</evidence>
<dbReference type="Proteomes" id="UP000735302">
    <property type="component" value="Unassembled WGS sequence"/>
</dbReference>
<dbReference type="PROSITE" id="PS00221">
    <property type="entry name" value="MIP"/>
    <property type="match status" value="1"/>
</dbReference>
<dbReference type="PANTHER" id="PTHR45665:SF9">
    <property type="entry name" value="AQUAPORIN-8"/>
    <property type="match status" value="1"/>
</dbReference>
<dbReference type="EMBL" id="BLXT01007392">
    <property type="protein sequence ID" value="GFO39077.1"/>
    <property type="molecule type" value="Genomic_DNA"/>
</dbReference>
<protein>
    <submittedName>
        <fullName evidence="10">Aquaporin-8-like</fullName>
    </submittedName>
</protein>
<dbReference type="PRINTS" id="PR00783">
    <property type="entry name" value="MINTRINSICP"/>
</dbReference>
<proteinExistence type="inferred from homology"/>
<feature type="transmembrane region" description="Helical" evidence="9">
    <location>
        <begin position="42"/>
        <end position="75"/>
    </location>
</feature>
<comment type="subcellular location">
    <subcellularLocation>
        <location evidence="1">Endomembrane system</location>
        <topology evidence="1">Multi-pass membrane protein</topology>
    </subcellularLocation>
</comment>
<dbReference type="InterPro" id="IPR022357">
    <property type="entry name" value="MIP_CS"/>
</dbReference>
<dbReference type="InterPro" id="IPR034294">
    <property type="entry name" value="Aquaporin_transptr"/>
</dbReference>
<keyword evidence="3 8" id="KW-0813">Transport</keyword>
<feature type="transmembrane region" description="Helical" evidence="9">
    <location>
        <begin position="87"/>
        <end position="107"/>
    </location>
</feature>
<dbReference type="GO" id="GO:0019755">
    <property type="term" value="P:one-carbon compound transport"/>
    <property type="evidence" value="ECO:0007669"/>
    <property type="project" value="UniProtKB-ARBA"/>
</dbReference>
<dbReference type="Gene3D" id="1.20.1080.10">
    <property type="entry name" value="Glycerol uptake facilitator protein"/>
    <property type="match status" value="1"/>
</dbReference>
<feature type="transmembrane region" description="Helical" evidence="9">
    <location>
        <begin position="148"/>
        <end position="168"/>
    </location>
</feature>
<name>A0AAV4D4D3_9GAST</name>
<keyword evidence="5" id="KW-0677">Repeat</keyword>
<keyword evidence="6 9" id="KW-1133">Transmembrane helix</keyword>
<evidence type="ECO:0000256" key="5">
    <source>
        <dbReference type="ARBA" id="ARBA00022737"/>
    </source>
</evidence>
<evidence type="ECO:0000256" key="8">
    <source>
        <dbReference type="RuleBase" id="RU000477"/>
    </source>
</evidence>
<evidence type="ECO:0000256" key="9">
    <source>
        <dbReference type="SAM" id="Phobius"/>
    </source>
</evidence>
<organism evidence="10 11">
    <name type="scientific">Plakobranchus ocellatus</name>
    <dbReference type="NCBI Taxonomy" id="259542"/>
    <lineage>
        <taxon>Eukaryota</taxon>
        <taxon>Metazoa</taxon>
        <taxon>Spiralia</taxon>
        <taxon>Lophotrochozoa</taxon>
        <taxon>Mollusca</taxon>
        <taxon>Gastropoda</taxon>
        <taxon>Heterobranchia</taxon>
        <taxon>Euthyneura</taxon>
        <taxon>Panpulmonata</taxon>
        <taxon>Sacoglossa</taxon>
        <taxon>Placobranchoidea</taxon>
        <taxon>Plakobranchidae</taxon>
        <taxon>Plakobranchus</taxon>
    </lineage>
</organism>
<dbReference type="GO" id="GO:0012505">
    <property type="term" value="C:endomembrane system"/>
    <property type="evidence" value="ECO:0007669"/>
    <property type="project" value="UniProtKB-SubCell"/>
</dbReference>
<comment type="caution">
    <text evidence="10">The sequence shown here is derived from an EMBL/GenBank/DDBJ whole genome shotgun (WGS) entry which is preliminary data.</text>
</comment>
<evidence type="ECO:0000313" key="11">
    <source>
        <dbReference type="Proteomes" id="UP000735302"/>
    </source>
</evidence>
<evidence type="ECO:0000313" key="10">
    <source>
        <dbReference type="EMBL" id="GFO39077.1"/>
    </source>
</evidence>
<evidence type="ECO:0000256" key="4">
    <source>
        <dbReference type="ARBA" id="ARBA00022692"/>
    </source>
</evidence>
<dbReference type="InterPro" id="IPR000425">
    <property type="entry name" value="MIP"/>
</dbReference>
<evidence type="ECO:0000256" key="2">
    <source>
        <dbReference type="ARBA" id="ARBA00006175"/>
    </source>
</evidence>
<reference evidence="10 11" key="1">
    <citation type="journal article" date="2021" name="Elife">
        <title>Chloroplast acquisition without the gene transfer in kleptoplastic sea slugs, Plakobranchus ocellatus.</title>
        <authorList>
            <person name="Maeda T."/>
            <person name="Takahashi S."/>
            <person name="Yoshida T."/>
            <person name="Shimamura S."/>
            <person name="Takaki Y."/>
            <person name="Nagai Y."/>
            <person name="Toyoda A."/>
            <person name="Suzuki Y."/>
            <person name="Arimoto A."/>
            <person name="Ishii H."/>
            <person name="Satoh N."/>
            <person name="Nishiyama T."/>
            <person name="Hasebe M."/>
            <person name="Maruyama T."/>
            <person name="Minagawa J."/>
            <person name="Obokata J."/>
            <person name="Shigenobu S."/>
        </authorList>
    </citation>
    <scope>NUCLEOTIDE SEQUENCE [LARGE SCALE GENOMIC DNA]</scope>
</reference>
<dbReference type="AlphaFoldDB" id="A0AAV4D4D3"/>
<evidence type="ECO:0000256" key="1">
    <source>
        <dbReference type="ARBA" id="ARBA00004127"/>
    </source>
</evidence>
<accession>A0AAV4D4D3</accession>
<dbReference type="GO" id="GO:0005737">
    <property type="term" value="C:cytoplasm"/>
    <property type="evidence" value="ECO:0007669"/>
    <property type="project" value="UniProtKB-ARBA"/>
</dbReference>
<keyword evidence="7 9" id="KW-0472">Membrane</keyword>
<dbReference type="Pfam" id="PF00230">
    <property type="entry name" value="MIP"/>
    <property type="match status" value="1"/>
</dbReference>
<keyword evidence="11" id="KW-1185">Reference proteome</keyword>
<dbReference type="GO" id="GO:0015250">
    <property type="term" value="F:water channel activity"/>
    <property type="evidence" value="ECO:0007669"/>
    <property type="project" value="UniProtKB-ARBA"/>
</dbReference>
<dbReference type="PANTHER" id="PTHR45665">
    <property type="entry name" value="AQUAPORIN-8"/>
    <property type="match status" value="1"/>
</dbReference>
<gene>
    <name evidence="10" type="ORF">PoB_006558200</name>
</gene>
<comment type="similarity">
    <text evidence="2 8">Belongs to the MIP/aquaporin (TC 1.A.8) family.</text>
</comment>
<sequence>MSENDPILASNKGKRFRLWTDFGTFFEETLRPVVAEFVGTMFFVFIGTMSVAGAGGMLGVATAHGLIITIIVAALADISGGHVNPAVTFALFLTGVINPLNAALYVLSQLAGSITGAALTRGILSKTTYVSIAGGATMLGPDTTVAEGFLAEIVLTSILILTILLTGVDNSTKTSLAPIAIGFAVIVNILAGWVFATEAAVAAAVIVNILAGWVFAT</sequence>
<dbReference type="GO" id="GO:0016020">
    <property type="term" value="C:membrane"/>
    <property type="evidence" value="ECO:0007669"/>
    <property type="project" value="InterPro"/>
</dbReference>
<feature type="transmembrane region" description="Helical" evidence="9">
    <location>
        <begin position="199"/>
        <end position="216"/>
    </location>
</feature>